<name>A0A0F9C4Y2_9ZZZZ</name>
<comment type="caution">
    <text evidence="1">The sequence shown here is derived from an EMBL/GenBank/DDBJ whole genome shotgun (WGS) entry which is preliminary data.</text>
</comment>
<protein>
    <submittedName>
        <fullName evidence="1">Uncharacterized protein</fullName>
    </submittedName>
</protein>
<feature type="non-terminal residue" evidence="1">
    <location>
        <position position="74"/>
    </location>
</feature>
<dbReference type="EMBL" id="LAZR01037771">
    <property type="protein sequence ID" value="KKL21337.1"/>
    <property type="molecule type" value="Genomic_DNA"/>
</dbReference>
<proteinExistence type="predicted"/>
<dbReference type="AlphaFoldDB" id="A0A0F9C4Y2"/>
<sequence length="74" mass="8308">MLAWPDPSPHLLKNKKVSQAGAWLLADNITRFNISGNVSCALFMGNDKARILDRKDFSSDVYSMIDSVMEYILS</sequence>
<organism evidence="1">
    <name type="scientific">marine sediment metagenome</name>
    <dbReference type="NCBI Taxonomy" id="412755"/>
    <lineage>
        <taxon>unclassified sequences</taxon>
        <taxon>metagenomes</taxon>
        <taxon>ecological metagenomes</taxon>
    </lineage>
</organism>
<accession>A0A0F9C4Y2</accession>
<evidence type="ECO:0000313" key="1">
    <source>
        <dbReference type="EMBL" id="KKL21337.1"/>
    </source>
</evidence>
<reference evidence="1" key="1">
    <citation type="journal article" date="2015" name="Nature">
        <title>Complex archaea that bridge the gap between prokaryotes and eukaryotes.</title>
        <authorList>
            <person name="Spang A."/>
            <person name="Saw J.H."/>
            <person name="Jorgensen S.L."/>
            <person name="Zaremba-Niedzwiedzka K."/>
            <person name="Martijn J."/>
            <person name="Lind A.E."/>
            <person name="van Eijk R."/>
            <person name="Schleper C."/>
            <person name="Guy L."/>
            <person name="Ettema T.J."/>
        </authorList>
    </citation>
    <scope>NUCLEOTIDE SEQUENCE</scope>
</reference>
<gene>
    <name evidence="1" type="ORF">LCGC14_2446460</name>
</gene>